<evidence type="ECO:0000313" key="2">
    <source>
        <dbReference type="EMBL" id="MCA6074789.1"/>
    </source>
</evidence>
<comment type="caution">
    <text evidence="3">The sequence shown here is derived from an EMBL/GenBank/DDBJ whole genome shotgun (WGS) entry which is preliminary data.</text>
</comment>
<evidence type="ECO:0000256" key="1">
    <source>
        <dbReference type="SAM" id="SignalP"/>
    </source>
</evidence>
<accession>A0A9X1HQ83</accession>
<reference evidence="3" key="1">
    <citation type="submission" date="2021-09" db="EMBL/GenBank/DDBJ databases">
        <title>Fulvivirga sp. isolated from coastal sediment.</title>
        <authorList>
            <person name="Yu H."/>
        </authorList>
    </citation>
    <scope>NUCLEOTIDE SEQUENCE</scope>
    <source>
        <strain evidence="3">1062</strain>
    </source>
</reference>
<dbReference type="EMBL" id="JAIXNE010000004">
    <property type="protein sequence ID" value="MCA6077094.1"/>
    <property type="molecule type" value="Genomic_DNA"/>
</dbReference>
<gene>
    <name evidence="2" type="ORF">LDX50_07900</name>
    <name evidence="3" type="ORF">LDX50_13870</name>
    <name evidence="4" type="ORF">LDX50_19590</name>
</gene>
<evidence type="ECO:0000313" key="4">
    <source>
        <dbReference type="EMBL" id="MCA6077094.1"/>
    </source>
</evidence>
<dbReference type="EMBL" id="JAIXNE010000003">
    <property type="protein sequence ID" value="MCA6075966.1"/>
    <property type="molecule type" value="Genomic_DNA"/>
</dbReference>
<sequence length="342" mass="38249">MLKYLIVLFPLFFTLNFSVAQSPVFSQYYTTSLYLNPALVGSESDITIGMNYRAQWNQLESPYQTAQITYMHPLIKPGGRSKHVGGIGVSILSDQAGNNSLSNTGINFSGAFNYHLSSYGNNILTFGLQAGVYRNALNIENLQWGSQYNAFSGFDPTIEVDPGNLQDQRFYAVINAGMMWYYRQQQRYSTKSWSSYAGISVYHLNQPNTSLINDQDNLPLSLRFHGGISFPISAQAKLTPSALAVYELSDIQLNAGGYLTYSLGSASNASNAAVILGAWYRLSDSFIVHVGTEIKNFRLAFSYDHNVSSFQRYFGTSGSYEFSIQYRIIRKHQSVYFSTPLI</sequence>
<dbReference type="RefSeq" id="WP_225697901.1">
    <property type="nucleotide sequence ID" value="NZ_JAIXNE010000002.1"/>
</dbReference>
<name>A0A9X1HQ83_9BACT</name>
<dbReference type="Pfam" id="PF11751">
    <property type="entry name" value="PorP_SprF"/>
    <property type="match status" value="1"/>
</dbReference>
<dbReference type="Proteomes" id="UP001139409">
    <property type="component" value="Unassembled WGS sequence"/>
</dbReference>
<keyword evidence="1" id="KW-0732">Signal</keyword>
<dbReference type="EMBL" id="JAIXNE010000002">
    <property type="protein sequence ID" value="MCA6074789.1"/>
    <property type="molecule type" value="Genomic_DNA"/>
</dbReference>
<keyword evidence="5" id="KW-1185">Reference proteome</keyword>
<feature type="chain" id="PRO_5041114893" evidence="1">
    <location>
        <begin position="21"/>
        <end position="342"/>
    </location>
</feature>
<organism evidence="3 5">
    <name type="scientific">Fulvivirga sedimenti</name>
    <dbReference type="NCBI Taxonomy" id="2879465"/>
    <lineage>
        <taxon>Bacteria</taxon>
        <taxon>Pseudomonadati</taxon>
        <taxon>Bacteroidota</taxon>
        <taxon>Cytophagia</taxon>
        <taxon>Cytophagales</taxon>
        <taxon>Fulvivirgaceae</taxon>
        <taxon>Fulvivirga</taxon>
    </lineage>
</organism>
<proteinExistence type="predicted"/>
<dbReference type="InterPro" id="IPR019861">
    <property type="entry name" value="PorP/SprF_Bacteroidetes"/>
</dbReference>
<dbReference type="AlphaFoldDB" id="A0A9X1HQ83"/>
<evidence type="ECO:0000313" key="5">
    <source>
        <dbReference type="Proteomes" id="UP001139409"/>
    </source>
</evidence>
<evidence type="ECO:0000313" key="3">
    <source>
        <dbReference type="EMBL" id="MCA6075966.1"/>
    </source>
</evidence>
<dbReference type="NCBIfam" id="TIGR03519">
    <property type="entry name" value="T9SS_PorP_fam"/>
    <property type="match status" value="1"/>
</dbReference>
<protein>
    <submittedName>
        <fullName evidence="3">PorP/SprF family type IX secretion system membrane protein</fullName>
    </submittedName>
</protein>
<feature type="signal peptide" evidence="1">
    <location>
        <begin position="1"/>
        <end position="20"/>
    </location>
</feature>